<evidence type="ECO:0000313" key="3">
    <source>
        <dbReference type="Proteomes" id="UP000827721"/>
    </source>
</evidence>
<keyword evidence="3" id="KW-1185">Reference proteome</keyword>
<sequence>MTEVLATTLQRPQEQNVSIERAHKLGAKSYDGTNDSECALSWLETNKEIFQVMGCTEELMVTYSAFLLKDRAKEWAYVSSVAYTQFGLLVEAATGVERSMAVIPRPKEQKHGWTGGSQGGPSKTAKTEEALETAEGAFQYAINVEKLTQESARRVIQGAIDVGMRVISSETALMWGLAVDQKIDLKHQGIPVETEDSREVEPSLEDLVVPVSPIGELVGVGHLEDNAVDHMFGPVYSQLPSRRLMLS</sequence>
<evidence type="ECO:0000256" key="1">
    <source>
        <dbReference type="SAM" id="MobiDB-lite"/>
    </source>
</evidence>
<dbReference type="Proteomes" id="UP000827721">
    <property type="component" value="Unassembled WGS sequence"/>
</dbReference>
<accession>A0ABQ8HZ38</accession>
<feature type="region of interest" description="Disordered" evidence="1">
    <location>
        <begin position="105"/>
        <end position="124"/>
    </location>
</feature>
<organism evidence="2 3">
    <name type="scientific">Xanthoceras sorbifolium</name>
    <dbReference type="NCBI Taxonomy" id="99658"/>
    <lineage>
        <taxon>Eukaryota</taxon>
        <taxon>Viridiplantae</taxon>
        <taxon>Streptophyta</taxon>
        <taxon>Embryophyta</taxon>
        <taxon>Tracheophyta</taxon>
        <taxon>Spermatophyta</taxon>
        <taxon>Magnoliopsida</taxon>
        <taxon>eudicotyledons</taxon>
        <taxon>Gunneridae</taxon>
        <taxon>Pentapetalae</taxon>
        <taxon>rosids</taxon>
        <taxon>malvids</taxon>
        <taxon>Sapindales</taxon>
        <taxon>Sapindaceae</taxon>
        <taxon>Xanthoceroideae</taxon>
        <taxon>Xanthoceras</taxon>
    </lineage>
</organism>
<evidence type="ECO:0000313" key="2">
    <source>
        <dbReference type="EMBL" id="KAH7569638.1"/>
    </source>
</evidence>
<proteinExistence type="predicted"/>
<comment type="caution">
    <text evidence="2">The sequence shown here is derived from an EMBL/GenBank/DDBJ whole genome shotgun (WGS) entry which is preliminary data.</text>
</comment>
<reference evidence="2 3" key="1">
    <citation type="submission" date="2021-02" db="EMBL/GenBank/DDBJ databases">
        <title>Plant Genome Project.</title>
        <authorList>
            <person name="Zhang R.-G."/>
        </authorList>
    </citation>
    <scope>NUCLEOTIDE SEQUENCE [LARGE SCALE GENOMIC DNA]</scope>
    <source>
        <tissue evidence="2">Leaves</tissue>
    </source>
</reference>
<dbReference type="EMBL" id="JAFEMO010000006">
    <property type="protein sequence ID" value="KAH7569638.1"/>
    <property type="molecule type" value="Genomic_DNA"/>
</dbReference>
<protein>
    <submittedName>
        <fullName evidence="2">Uncharacterized protein</fullName>
    </submittedName>
</protein>
<gene>
    <name evidence="2" type="ORF">JRO89_XS06G0224600</name>
</gene>
<name>A0ABQ8HZ38_9ROSI</name>